<accession>A0ABR4AYI6</accession>
<dbReference type="EMBL" id="JBHFEH010000044">
    <property type="protein sequence ID" value="KAL2050649.1"/>
    <property type="molecule type" value="Genomic_DNA"/>
</dbReference>
<evidence type="ECO:0000313" key="1">
    <source>
        <dbReference type="EMBL" id="KAL2050649.1"/>
    </source>
</evidence>
<reference evidence="1 2" key="1">
    <citation type="submission" date="2024-09" db="EMBL/GenBank/DDBJ databases">
        <title>Rethinking Asexuality: The Enigmatic Case of Functional Sexual Genes in Lepraria (Stereocaulaceae).</title>
        <authorList>
            <person name="Doellman M."/>
            <person name="Sun Y."/>
            <person name="Barcenas-Pena A."/>
            <person name="Lumbsch H.T."/>
            <person name="Grewe F."/>
        </authorList>
    </citation>
    <scope>NUCLEOTIDE SEQUENCE [LARGE SCALE GENOMIC DNA]</scope>
    <source>
        <strain evidence="1 2">Grewe 0041</strain>
    </source>
</reference>
<proteinExistence type="predicted"/>
<organism evidence="1 2">
    <name type="scientific">Lepraria finkii</name>
    <dbReference type="NCBI Taxonomy" id="1340010"/>
    <lineage>
        <taxon>Eukaryota</taxon>
        <taxon>Fungi</taxon>
        <taxon>Dikarya</taxon>
        <taxon>Ascomycota</taxon>
        <taxon>Pezizomycotina</taxon>
        <taxon>Lecanoromycetes</taxon>
        <taxon>OSLEUM clade</taxon>
        <taxon>Lecanoromycetidae</taxon>
        <taxon>Lecanorales</taxon>
        <taxon>Lecanorineae</taxon>
        <taxon>Stereocaulaceae</taxon>
        <taxon>Lepraria</taxon>
    </lineage>
</organism>
<protein>
    <submittedName>
        <fullName evidence="1">Uncharacterized protein</fullName>
    </submittedName>
</protein>
<keyword evidence="2" id="KW-1185">Reference proteome</keyword>
<gene>
    <name evidence="1" type="ORF">ABVK25_009035</name>
</gene>
<comment type="caution">
    <text evidence="1">The sequence shown here is derived from an EMBL/GenBank/DDBJ whole genome shotgun (WGS) entry which is preliminary data.</text>
</comment>
<dbReference type="Proteomes" id="UP001590951">
    <property type="component" value="Unassembled WGS sequence"/>
</dbReference>
<name>A0ABR4AYI6_9LECA</name>
<evidence type="ECO:0000313" key="2">
    <source>
        <dbReference type="Proteomes" id="UP001590951"/>
    </source>
</evidence>
<sequence>MPDDCLYDNRPLDAEALFQDSLLKAQMLGGFARAKIRFTALEGLAKTAQWSADMGLARAKLDWCASSNMASAMSSANGSLRMLQAAEFFCAEAEAKAKEWFGPDSHRTIWVDRKRLEVAGELQKIVENGAMDVFEQWI</sequence>